<proteinExistence type="predicted"/>
<reference evidence="1" key="1">
    <citation type="submission" date="2020-10" db="EMBL/GenBank/DDBJ databases">
        <authorList>
            <person name="Castelo-Branco R."/>
            <person name="Eusebio N."/>
            <person name="Adriana R."/>
            <person name="Vieira A."/>
            <person name="Brugerolle De Fraissinette N."/>
            <person name="Rezende De Castro R."/>
            <person name="Schneider M.P."/>
            <person name="Vasconcelos V."/>
            <person name="Leao P.N."/>
        </authorList>
    </citation>
    <scope>NUCLEOTIDE SEQUENCE</scope>
    <source>
        <strain evidence="1">LEGE 06105</strain>
    </source>
</reference>
<keyword evidence="2" id="KW-1185">Reference proteome</keyword>
<protein>
    <submittedName>
        <fullName evidence="1">Uncharacterized protein</fullName>
    </submittedName>
</protein>
<gene>
    <name evidence="1" type="ORF">IQ247_09755</name>
</gene>
<accession>A0A8J7FES6</accession>
<comment type="caution">
    <text evidence="1">The sequence shown here is derived from an EMBL/GenBank/DDBJ whole genome shotgun (WGS) entry which is preliminary data.</text>
</comment>
<dbReference type="Proteomes" id="UP000620559">
    <property type="component" value="Unassembled WGS sequence"/>
</dbReference>
<evidence type="ECO:0000313" key="2">
    <source>
        <dbReference type="Proteomes" id="UP000620559"/>
    </source>
</evidence>
<evidence type="ECO:0000313" key="1">
    <source>
        <dbReference type="EMBL" id="MBE9212966.1"/>
    </source>
</evidence>
<organism evidence="1 2">
    <name type="scientific">Plectonema cf. radiosum LEGE 06105</name>
    <dbReference type="NCBI Taxonomy" id="945769"/>
    <lineage>
        <taxon>Bacteria</taxon>
        <taxon>Bacillati</taxon>
        <taxon>Cyanobacteriota</taxon>
        <taxon>Cyanophyceae</taxon>
        <taxon>Oscillatoriophycideae</taxon>
        <taxon>Oscillatoriales</taxon>
        <taxon>Microcoleaceae</taxon>
        <taxon>Plectonema</taxon>
    </lineage>
</organism>
<dbReference type="AlphaFoldDB" id="A0A8J7FES6"/>
<sequence>MNFESLKAYQRHAKTIIGLLNESKDLASEDYDCDALLDISRDGLNHIVSEVQPNNELAKALIQDSSSIECHIDQSEFLINAASAVLNIINAEFDAVKTESPEAIMS</sequence>
<dbReference type="EMBL" id="JADEWL010000022">
    <property type="protein sequence ID" value="MBE9212966.1"/>
    <property type="molecule type" value="Genomic_DNA"/>
</dbReference>
<dbReference type="RefSeq" id="WP_193919406.1">
    <property type="nucleotide sequence ID" value="NZ_JADEWL010000022.1"/>
</dbReference>
<name>A0A8J7FES6_9CYAN</name>